<keyword evidence="3 7" id="KW-0378">Hydrolase</keyword>
<dbReference type="InterPro" id="IPR036852">
    <property type="entry name" value="Peptidase_S8/S53_dom_sf"/>
</dbReference>
<dbReference type="InterPro" id="IPR015366">
    <property type="entry name" value="S53_propep"/>
</dbReference>
<dbReference type="SMART" id="SM00944">
    <property type="entry name" value="Pro-kuma_activ"/>
    <property type="match status" value="1"/>
</dbReference>
<dbReference type="GO" id="GO:0006508">
    <property type="term" value="P:proteolysis"/>
    <property type="evidence" value="ECO:0007669"/>
    <property type="project" value="UniProtKB-KW"/>
</dbReference>
<dbReference type="PANTHER" id="PTHR14218:SF15">
    <property type="entry name" value="TRIPEPTIDYL-PEPTIDASE 1"/>
    <property type="match status" value="1"/>
</dbReference>
<dbReference type="Proteomes" id="UP000220629">
    <property type="component" value="Unassembled WGS sequence"/>
</dbReference>
<dbReference type="CDD" id="cd04056">
    <property type="entry name" value="Peptidases_S53"/>
    <property type="match status" value="1"/>
</dbReference>
<dbReference type="EMBL" id="PDDY01000004">
    <property type="protein sequence ID" value="PEH39086.1"/>
    <property type="molecule type" value="Genomic_DNA"/>
</dbReference>
<sequence length="668" mass="68749">MSNHQSVQRRALKRFAFSLLPIAAAVLAQPVAHAADPGNWVATRTQAFLLPAGASAGTATASIASTTQARTSAARYALNSAGKPALPNTQVTPLELSQPLHIAVALKNRNEAELDALLKEIEQPGSANYQKYLTPAQFKARFAPTDEQVQAVVAHLKASGFSHVEVSANNKLVTASGNASDVQNAFHASLKRFSYLGKPVYANDTPALVPAQLGATVDSVLGLQNVVTPRPQIALPPANPARNQGASANAAAPQAAAASQVAHQPTDFAKIYNAGSLPAATRTTVGIITWGDVSQAITDLDIFTRNAGLATVDTKVVAGGSGTLNPIDDNSLGEWNLDSQSIIGTSGGVKQLIFYSALNTIDDGSGVSYVASDADIAAAYDKAVSDNEAKIINVSLGADETAAGGSGALAALDSTFKQAVAQGQIFSVSSGDAGVYQWSRSPYGQPGVVGSDSNYWFDALFGSPRLTSTVDLGKYSVSTPASSPYVVAVGGTALSTTNTTTWAGETAWNEGLRFADATSSGALDDAVRLWATGGGVSQYETVPAWQSAALGKSVTKRALPDVSFDAAQATGAILVHKGKTGYGPVGGTSLASPIFVGGFARVESAHDNSIGFPNPGFYQNLPASPTLVHDVTSGNNGYDGHGYKAGAGWDYATGHGSLDFAKLSASYK</sequence>
<feature type="signal peptide" evidence="8">
    <location>
        <begin position="1"/>
        <end position="34"/>
    </location>
</feature>
<proteinExistence type="predicted"/>
<evidence type="ECO:0000313" key="11">
    <source>
        <dbReference type="Proteomes" id="UP000220629"/>
    </source>
</evidence>
<feature type="active site" description="Charge relay system" evidence="7">
    <location>
        <position position="338"/>
    </location>
</feature>
<keyword evidence="8" id="KW-0732">Signal</keyword>
<dbReference type="GO" id="GO:0008240">
    <property type="term" value="F:tripeptidyl-peptidase activity"/>
    <property type="evidence" value="ECO:0007669"/>
    <property type="project" value="TreeGrafter"/>
</dbReference>
<evidence type="ECO:0000256" key="2">
    <source>
        <dbReference type="ARBA" id="ARBA00022723"/>
    </source>
</evidence>
<dbReference type="SUPFAM" id="SSF52743">
    <property type="entry name" value="Subtilisin-like"/>
    <property type="match status" value="1"/>
</dbReference>
<keyword evidence="5 7" id="KW-0106">Calcium</keyword>
<feature type="binding site" evidence="7">
    <location>
        <position position="630"/>
    </location>
    <ligand>
        <name>Ca(2+)</name>
        <dbReference type="ChEBI" id="CHEBI:29108"/>
    </ligand>
</feature>
<comment type="cofactor">
    <cofactor evidence="7">
        <name>Ca(2+)</name>
        <dbReference type="ChEBI" id="CHEBI:29108"/>
    </cofactor>
    <text evidence="7">Binds 1 Ca(2+) ion per subunit.</text>
</comment>
<dbReference type="PROSITE" id="PS00138">
    <property type="entry name" value="SUBTILASE_SER"/>
    <property type="match status" value="1"/>
</dbReference>
<dbReference type="CDD" id="cd11377">
    <property type="entry name" value="Pro-peptidase_S53"/>
    <property type="match status" value="1"/>
</dbReference>
<evidence type="ECO:0000256" key="3">
    <source>
        <dbReference type="ARBA" id="ARBA00022801"/>
    </source>
</evidence>
<dbReference type="SUPFAM" id="SSF54897">
    <property type="entry name" value="Protease propeptides/inhibitors"/>
    <property type="match status" value="1"/>
</dbReference>
<dbReference type="GO" id="GO:0004252">
    <property type="term" value="F:serine-type endopeptidase activity"/>
    <property type="evidence" value="ECO:0007669"/>
    <property type="project" value="UniProtKB-UniRule"/>
</dbReference>
<dbReference type="Gene3D" id="3.40.50.200">
    <property type="entry name" value="Peptidase S8/S53 domain"/>
    <property type="match status" value="1"/>
</dbReference>
<name>A0A2A7S698_BURGA</name>
<dbReference type="RefSeq" id="WP_098154337.1">
    <property type="nucleotide sequence ID" value="NZ_CP065595.1"/>
</dbReference>
<feature type="chain" id="PRO_5013060690" evidence="8">
    <location>
        <begin position="35"/>
        <end position="668"/>
    </location>
</feature>
<dbReference type="GO" id="GO:0046872">
    <property type="term" value="F:metal ion binding"/>
    <property type="evidence" value="ECO:0007669"/>
    <property type="project" value="UniProtKB-UniRule"/>
</dbReference>
<dbReference type="InterPro" id="IPR030400">
    <property type="entry name" value="Sedolisin_dom"/>
</dbReference>
<comment type="caution">
    <text evidence="10">The sequence shown here is derived from an EMBL/GenBank/DDBJ whole genome shotgun (WGS) entry which is preliminary data.</text>
</comment>
<accession>A0A2A7S698</accession>
<reference evidence="11" key="1">
    <citation type="submission" date="2017-09" db="EMBL/GenBank/DDBJ databases">
        <title>FDA dAtabase for Regulatory Grade micrObial Sequences (FDA-ARGOS): Supporting development and validation of Infectious Disease Dx tests.</title>
        <authorList>
            <person name="Minogue T."/>
            <person name="Wolcott M."/>
            <person name="Wasieloski L."/>
            <person name="Aguilar W."/>
            <person name="Moore D."/>
            <person name="Tallon L."/>
            <person name="Sadzewicz L."/>
            <person name="Ott S."/>
            <person name="Zhao X."/>
            <person name="Nagaraj S."/>
            <person name="Vavikolanu K."/>
            <person name="Aluvathingal J."/>
            <person name="Nadendla S."/>
            <person name="Sichtig H."/>
        </authorList>
    </citation>
    <scope>NUCLEOTIDE SEQUENCE [LARGE SCALE GENOMIC DNA]</scope>
    <source>
        <strain evidence="11">FDAARGOS_390</strain>
    </source>
</reference>
<evidence type="ECO:0000313" key="10">
    <source>
        <dbReference type="EMBL" id="PEH39086.1"/>
    </source>
</evidence>
<feature type="binding site" evidence="7">
    <location>
        <position position="650"/>
    </location>
    <ligand>
        <name>Ca(2+)</name>
        <dbReference type="ChEBI" id="CHEBI:29108"/>
    </ligand>
</feature>
<evidence type="ECO:0000256" key="1">
    <source>
        <dbReference type="ARBA" id="ARBA00022670"/>
    </source>
</evidence>
<keyword evidence="6" id="KW-0865">Zymogen</keyword>
<protein>
    <submittedName>
        <fullName evidence="10">Peptidase S53</fullName>
    </submittedName>
</protein>
<dbReference type="InterPro" id="IPR023828">
    <property type="entry name" value="Peptidase_S8_Ser-AS"/>
</dbReference>
<evidence type="ECO:0000256" key="5">
    <source>
        <dbReference type="ARBA" id="ARBA00022837"/>
    </source>
</evidence>
<dbReference type="Pfam" id="PF09286">
    <property type="entry name" value="Pro-kuma_activ"/>
    <property type="match status" value="1"/>
</dbReference>
<evidence type="ECO:0000256" key="8">
    <source>
        <dbReference type="SAM" id="SignalP"/>
    </source>
</evidence>
<evidence type="ECO:0000256" key="4">
    <source>
        <dbReference type="ARBA" id="ARBA00022825"/>
    </source>
</evidence>
<feature type="binding site" evidence="7">
    <location>
        <position position="631"/>
    </location>
    <ligand>
        <name>Ca(2+)</name>
        <dbReference type="ChEBI" id="CHEBI:29108"/>
    </ligand>
</feature>
<dbReference type="PROSITE" id="PS51695">
    <property type="entry name" value="SEDOLISIN"/>
    <property type="match status" value="1"/>
</dbReference>
<keyword evidence="1 7" id="KW-0645">Protease</keyword>
<gene>
    <name evidence="10" type="ORF">CRM94_32760</name>
</gene>
<feature type="active site" description="Charge relay system" evidence="7">
    <location>
        <position position="589"/>
    </location>
</feature>
<keyword evidence="4 7" id="KW-0720">Serine protease</keyword>
<feature type="active site" description="Charge relay system" evidence="7">
    <location>
        <position position="334"/>
    </location>
</feature>
<feature type="domain" description="Peptidase S53" evidence="9">
    <location>
        <begin position="262"/>
        <end position="668"/>
    </location>
</feature>
<evidence type="ECO:0000256" key="6">
    <source>
        <dbReference type="ARBA" id="ARBA00023145"/>
    </source>
</evidence>
<evidence type="ECO:0000259" key="9">
    <source>
        <dbReference type="PROSITE" id="PS51695"/>
    </source>
</evidence>
<evidence type="ECO:0000256" key="7">
    <source>
        <dbReference type="PROSITE-ProRule" id="PRU01032"/>
    </source>
</evidence>
<keyword evidence="2 7" id="KW-0479">Metal-binding</keyword>
<organism evidence="10 11">
    <name type="scientific">Burkholderia gladioli</name>
    <name type="common">Pseudomonas marginata</name>
    <name type="synonym">Phytomonas marginata</name>
    <dbReference type="NCBI Taxonomy" id="28095"/>
    <lineage>
        <taxon>Bacteria</taxon>
        <taxon>Pseudomonadati</taxon>
        <taxon>Pseudomonadota</taxon>
        <taxon>Betaproteobacteria</taxon>
        <taxon>Burkholderiales</taxon>
        <taxon>Burkholderiaceae</taxon>
        <taxon>Burkholderia</taxon>
    </lineage>
</organism>
<feature type="binding site" evidence="7">
    <location>
        <position position="648"/>
    </location>
    <ligand>
        <name>Ca(2+)</name>
        <dbReference type="ChEBI" id="CHEBI:29108"/>
    </ligand>
</feature>
<dbReference type="InterPro" id="IPR050819">
    <property type="entry name" value="Tripeptidyl-peptidase_I"/>
</dbReference>
<dbReference type="AlphaFoldDB" id="A0A2A7S698"/>
<dbReference type="PANTHER" id="PTHR14218">
    <property type="entry name" value="PROTEASE S8 TRIPEPTIDYL PEPTIDASE I CLN2"/>
    <property type="match status" value="1"/>
</dbReference>